<dbReference type="InterPro" id="IPR000960">
    <property type="entry name" value="Flavin_mOase"/>
</dbReference>
<organism evidence="9 10">
    <name type="scientific">Branchiostoma lanceolatum</name>
    <name type="common">Common lancelet</name>
    <name type="synonym">Amphioxus lanceolatum</name>
    <dbReference type="NCBI Taxonomy" id="7740"/>
    <lineage>
        <taxon>Eukaryota</taxon>
        <taxon>Metazoa</taxon>
        <taxon>Chordata</taxon>
        <taxon>Cephalochordata</taxon>
        <taxon>Leptocardii</taxon>
        <taxon>Amphioxiformes</taxon>
        <taxon>Branchiostomatidae</taxon>
        <taxon>Branchiostoma</taxon>
    </lineage>
</organism>
<dbReference type="AlphaFoldDB" id="A0A8K0E545"/>
<dbReference type="FunFam" id="3.50.50.60:FF:000138">
    <property type="entry name" value="Flavin-containing monooxygenase"/>
    <property type="match status" value="1"/>
</dbReference>
<accession>A0A8K0E545</accession>
<evidence type="ECO:0000256" key="6">
    <source>
        <dbReference type="ARBA" id="ARBA00023002"/>
    </source>
</evidence>
<dbReference type="SUPFAM" id="SSF51905">
    <property type="entry name" value="FAD/NAD(P)-binding domain"/>
    <property type="match status" value="2"/>
</dbReference>
<evidence type="ECO:0000256" key="7">
    <source>
        <dbReference type="ARBA" id="ARBA00023033"/>
    </source>
</evidence>
<evidence type="ECO:0000256" key="1">
    <source>
        <dbReference type="ARBA" id="ARBA00001974"/>
    </source>
</evidence>
<dbReference type="OrthoDB" id="66881at2759"/>
<keyword evidence="3 8" id="KW-0285">Flavoprotein</keyword>
<keyword evidence="6 8" id="KW-0560">Oxidoreductase</keyword>
<comment type="similarity">
    <text evidence="2 8">Belongs to the FMO family.</text>
</comment>
<dbReference type="InterPro" id="IPR020946">
    <property type="entry name" value="Flavin_mOase-like"/>
</dbReference>
<comment type="cofactor">
    <cofactor evidence="1 8">
        <name>FAD</name>
        <dbReference type="ChEBI" id="CHEBI:57692"/>
    </cofactor>
</comment>
<dbReference type="EMBL" id="OV696697">
    <property type="protein sequence ID" value="CAH1241108.1"/>
    <property type="molecule type" value="Genomic_DNA"/>
</dbReference>
<dbReference type="Gene3D" id="3.50.50.60">
    <property type="entry name" value="FAD/NAD(P)-binding domain"/>
    <property type="match status" value="2"/>
</dbReference>
<sequence length="439" mass="49258">MSLRVAVIGAGPAGLCAARFLSAEPDRYLPTVYEQTAAVGGTWVYTDRTGTDQHGLPLRSNMYRNLRTNVPKEAMVFPDFPYDSRLPSFLPHKEVLRYLENYTEHFGLHKYIQSLNRVDAVKPVHVHDGVKWQITTSDVTAPDIPNTEQFDAVMVCNGGRYSVPYTPVIPGTDQFQGRTLHSHDYRVPEPFSGRNVVVMGAATSGIDLCVELSQVAERVVISHSNPPIMKIHNLPPNATQASRVESIVGPNTVRFQDGQEFHADDIVYCTGYRLSFPFLTPECDITLHQGRAHPLYKHVINTTYPTMSFAGLTHHALTFALFQLQVKLALGVLDGSIGLPSKAAMDQDIDQDFKTRLEAGLDPRKAHAIFPLYMSYVTDLAKMTRQPFPEGQTSMFLDAFARRFSDPQHFRNAEYKLTGPETWERVPHLSEKKQQQTAK</sequence>
<evidence type="ECO:0000313" key="10">
    <source>
        <dbReference type="Proteomes" id="UP000838412"/>
    </source>
</evidence>
<keyword evidence="7 8" id="KW-0503">Monooxygenase</keyword>
<evidence type="ECO:0000256" key="8">
    <source>
        <dbReference type="RuleBase" id="RU361177"/>
    </source>
</evidence>
<reference evidence="9" key="1">
    <citation type="submission" date="2022-01" db="EMBL/GenBank/DDBJ databases">
        <authorList>
            <person name="Braso-Vives M."/>
        </authorList>
    </citation>
    <scope>NUCLEOTIDE SEQUENCE</scope>
</reference>
<keyword evidence="5" id="KW-0521">NADP</keyword>
<dbReference type="Pfam" id="PF00743">
    <property type="entry name" value="FMO-like"/>
    <property type="match status" value="2"/>
</dbReference>
<evidence type="ECO:0000256" key="2">
    <source>
        <dbReference type="ARBA" id="ARBA00009183"/>
    </source>
</evidence>
<dbReference type="PIRSF" id="PIRSF000332">
    <property type="entry name" value="FMO"/>
    <property type="match status" value="1"/>
</dbReference>
<dbReference type="PANTHER" id="PTHR23023">
    <property type="entry name" value="DIMETHYLANILINE MONOOXYGENASE"/>
    <property type="match status" value="1"/>
</dbReference>
<evidence type="ECO:0000313" key="9">
    <source>
        <dbReference type="EMBL" id="CAH1241108.1"/>
    </source>
</evidence>
<evidence type="ECO:0000256" key="3">
    <source>
        <dbReference type="ARBA" id="ARBA00022630"/>
    </source>
</evidence>
<dbReference type="Proteomes" id="UP000838412">
    <property type="component" value="Chromosome 12"/>
</dbReference>
<name>A0A8K0E545_BRALA</name>
<gene>
    <name evidence="9" type="primary">FMO4</name>
    <name evidence="9" type="ORF">BLAG_LOCUS4878</name>
</gene>
<dbReference type="GO" id="GO:0004499">
    <property type="term" value="F:N,N-dimethylaniline monooxygenase activity"/>
    <property type="evidence" value="ECO:0007669"/>
    <property type="project" value="InterPro"/>
</dbReference>
<dbReference type="GO" id="GO:0050660">
    <property type="term" value="F:flavin adenine dinucleotide binding"/>
    <property type="evidence" value="ECO:0007669"/>
    <property type="project" value="InterPro"/>
</dbReference>
<evidence type="ECO:0000256" key="5">
    <source>
        <dbReference type="ARBA" id="ARBA00022857"/>
    </source>
</evidence>
<dbReference type="GO" id="GO:0050661">
    <property type="term" value="F:NADP binding"/>
    <property type="evidence" value="ECO:0007669"/>
    <property type="project" value="InterPro"/>
</dbReference>
<dbReference type="InterPro" id="IPR036188">
    <property type="entry name" value="FAD/NAD-bd_sf"/>
</dbReference>
<dbReference type="PRINTS" id="PR00370">
    <property type="entry name" value="FMOXYGENASE"/>
</dbReference>
<dbReference type="EC" id="1.-.-.-" evidence="8"/>
<dbReference type="InterPro" id="IPR050346">
    <property type="entry name" value="FMO-like"/>
</dbReference>
<evidence type="ECO:0000256" key="4">
    <source>
        <dbReference type="ARBA" id="ARBA00022827"/>
    </source>
</evidence>
<keyword evidence="4 8" id="KW-0274">FAD</keyword>
<protein>
    <recommendedName>
        <fullName evidence="8">Flavin-containing monooxygenase</fullName>
        <ecNumber evidence="8">1.-.-.-</ecNumber>
    </recommendedName>
</protein>
<keyword evidence="10" id="KW-1185">Reference proteome</keyword>
<proteinExistence type="inferred from homology"/>